<dbReference type="PANTHER" id="PTHR24203:SF45">
    <property type="entry name" value="ANKYRIN REPEAT DOMAIN 6"/>
    <property type="match status" value="1"/>
</dbReference>
<evidence type="ECO:0000256" key="1">
    <source>
        <dbReference type="ARBA" id="ARBA00022737"/>
    </source>
</evidence>
<keyword evidence="2 3" id="KW-0040">ANK repeat</keyword>
<name>A0AB34KIK9_9PEZI</name>
<dbReference type="PANTHER" id="PTHR24203">
    <property type="entry name" value="ANKYRIN REPEAT FAMILY PROTEIN"/>
    <property type="match status" value="1"/>
</dbReference>
<comment type="caution">
    <text evidence="4">The sequence shown here is derived from an EMBL/GenBank/DDBJ whole genome shotgun (WGS) entry which is preliminary data.</text>
</comment>
<feature type="repeat" description="ANK" evidence="3">
    <location>
        <begin position="132"/>
        <end position="166"/>
    </location>
</feature>
<dbReference type="PROSITE" id="PS50088">
    <property type="entry name" value="ANK_REPEAT"/>
    <property type="match status" value="5"/>
</dbReference>
<evidence type="ECO:0000313" key="5">
    <source>
        <dbReference type="Proteomes" id="UP000803884"/>
    </source>
</evidence>
<feature type="repeat" description="ANK" evidence="3">
    <location>
        <begin position="175"/>
        <end position="207"/>
    </location>
</feature>
<dbReference type="AlphaFoldDB" id="A0AB34KIK9"/>
<keyword evidence="5" id="KW-1185">Reference proteome</keyword>
<dbReference type="InterPro" id="IPR002110">
    <property type="entry name" value="Ankyrin_rpt"/>
</dbReference>
<dbReference type="PRINTS" id="PR01415">
    <property type="entry name" value="ANKYRIN"/>
</dbReference>
<proteinExistence type="predicted"/>
<organism evidence="4 5">
    <name type="scientific">Cladosporium halotolerans</name>
    <dbReference type="NCBI Taxonomy" id="1052096"/>
    <lineage>
        <taxon>Eukaryota</taxon>
        <taxon>Fungi</taxon>
        <taxon>Dikarya</taxon>
        <taxon>Ascomycota</taxon>
        <taxon>Pezizomycotina</taxon>
        <taxon>Dothideomycetes</taxon>
        <taxon>Dothideomycetidae</taxon>
        <taxon>Cladosporiales</taxon>
        <taxon>Cladosporiaceae</taxon>
        <taxon>Cladosporium</taxon>
    </lineage>
</organism>
<dbReference type="RefSeq" id="XP_069226968.1">
    <property type="nucleotide sequence ID" value="XM_069375756.1"/>
</dbReference>
<evidence type="ECO:0000256" key="3">
    <source>
        <dbReference type="PROSITE-ProRule" id="PRU00023"/>
    </source>
</evidence>
<keyword evidence="1" id="KW-0677">Repeat</keyword>
<feature type="repeat" description="ANK" evidence="3">
    <location>
        <begin position="27"/>
        <end position="59"/>
    </location>
</feature>
<dbReference type="Gene3D" id="1.25.40.20">
    <property type="entry name" value="Ankyrin repeat-containing domain"/>
    <property type="match status" value="3"/>
</dbReference>
<evidence type="ECO:0000313" key="4">
    <source>
        <dbReference type="EMBL" id="KAL1583862.1"/>
    </source>
</evidence>
<dbReference type="InterPro" id="IPR036770">
    <property type="entry name" value="Ankyrin_rpt-contain_sf"/>
</dbReference>
<dbReference type="SMART" id="SM00248">
    <property type="entry name" value="ANK"/>
    <property type="match status" value="7"/>
</dbReference>
<accession>A0AB34KIK9</accession>
<protein>
    <submittedName>
        <fullName evidence="4">Uncharacterized protein</fullName>
    </submittedName>
</protein>
<feature type="repeat" description="ANK" evidence="3">
    <location>
        <begin position="96"/>
        <end position="125"/>
    </location>
</feature>
<dbReference type="GeneID" id="96008594"/>
<feature type="repeat" description="ANK" evidence="3">
    <location>
        <begin position="60"/>
        <end position="89"/>
    </location>
</feature>
<dbReference type="SUPFAM" id="SSF48403">
    <property type="entry name" value="Ankyrin repeat"/>
    <property type="match status" value="1"/>
</dbReference>
<dbReference type="EMBL" id="JAAQHG020000031">
    <property type="protein sequence ID" value="KAL1583862.1"/>
    <property type="molecule type" value="Genomic_DNA"/>
</dbReference>
<gene>
    <name evidence="4" type="ORF">WHR41_07151</name>
</gene>
<dbReference type="Pfam" id="PF12796">
    <property type="entry name" value="Ank_2"/>
    <property type="match status" value="3"/>
</dbReference>
<reference evidence="4 5" key="1">
    <citation type="journal article" date="2020" name="Microbiol. Resour. Announc.">
        <title>Draft Genome Sequence of a Cladosporium Species Isolated from the Mesophotic Ascidian Didemnum maculosum.</title>
        <authorList>
            <person name="Gioti A."/>
            <person name="Siaperas R."/>
            <person name="Nikolaivits E."/>
            <person name="Le Goff G."/>
            <person name="Ouazzani J."/>
            <person name="Kotoulas G."/>
            <person name="Topakas E."/>
        </authorList>
    </citation>
    <scope>NUCLEOTIDE SEQUENCE [LARGE SCALE GENOMIC DNA]</scope>
    <source>
        <strain evidence="4 5">TM138-S3</strain>
    </source>
</reference>
<evidence type="ECO:0000256" key="2">
    <source>
        <dbReference type="ARBA" id="ARBA00023043"/>
    </source>
</evidence>
<dbReference type="PROSITE" id="PS50297">
    <property type="entry name" value="ANK_REP_REGION"/>
    <property type="match status" value="5"/>
</dbReference>
<dbReference type="Proteomes" id="UP000803884">
    <property type="component" value="Unassembled WGS sequence"/>
</dbReference>
<sequence>MAVERNNHEILRVLLDCGANTTVQCGDLGTALHLAVSRNHMKAIRTLLSGGAEIDALHENKGTALHIAATHSYTEVVFLLLTSGADVNVFLGGVGTALHAAVLYHHPKIAKLLIDSGADVNARHSDEKRQTRSETPLHIAVGRLVDDPEVTRILLENGADINVRRKRERVRRPALSETALHIALRGRNLAVTHVLVESGADLNICRQPGETVLKTAAESSPECVRCLLERNANLNIWNRADFGDFLKTVAKVSNQAEQILHLLIEFNVLATISHDDMFAALEAASTRDRLPVAFMEIVLQQLPDSAHSDSKYDRVMALFHQRRWISPFFTLKG</sequence>